<dbReference type="EMBL" id="CAJOBG010002315">
    <property type="protein sequence ID" value="CAF3998518.1"/>
    <property type="molecule type" value="Genomic_DNA"/>
</dbReference>
<evidence type="ECO:0000313" key="3">
    <source>
        <dbReference type="EMBL" id="CAF2117311.1"/>
    </source>
</evidence>
<evidence type="ECO:0000313" key="4">
    <source>
        <dbReference type="EMBL" id="CAF2135134.1"/>
    </source>
</evidence>
<dbReference type="Proteomes" id="UP000663856">
    <property type="component" value="Unassembled WGS sequence"/>
</dbReference>
<evidence type="ECO:0000313" key="2">
    <source>
        <dbReference type="EMBL" id="CAF1295385.1"/>
    </source>
</evidence>
<keyword evidence="7" id="KW-1185">Reference proteome</keyword>
<dbReference type="AlphaFoldDB" id="A0A815DEU2"/>
<reference evidence="2" key="1">
    <citation type="submission" date="2021-02" db="EMBL/GenBank/DDBJ databases">
        <authorList>
            <person name="Nowell W R."/>
        </authorList>
    </citation>
    <scope>NUCLEOTIDE SEQUENCE</scope>
</reference>
<dbReference type="OrthoDB" id="431717at2759"/>
<protein>
    <submittedName>
        <fullName evidence="2">Uncharacterized protein</fullName>
    </submittedName>
</protein>
<dbReference type="EMBL" id="CAJNRF010011820">
    <property type="protein sequence ID" value="CAF2135134.1"/>
    <property type="molecule type" value="Genomic_DNA"/>
</dbReference>
<feature type="compositionally biased region" description="Basic and acidic residues" evidence="1">
    <location>
        <begin position="74"/>
        <end position="83"/>
    </location>
</feature>
<evidence type="ECO:0000256" key="1">
    <source>
        <dbReference type="SAM" id="MobiDB-lite"/>
    </source>
</evidence>
<sequence>MQSFKSKFEIQFFCEPCTPRYLSSQYLYGSNLTDELPVFDFTSAAVNQQQNDLNKSLSNSLSDNSSTNIIQQKKINDNDRPALIEDSDDEIGSEFIDNGNR</sequence>
<feature type="region of interest" description="Disordered" evidence="1">
    <location>
        <begin position="55"/>
        <end position="101"/>
    </location>
</feature>
<name>A0A815DEU2_9BILA</name>
<dbReference type="Proteomes" id="UP000663834">
    <property type="component" value="Unassembled WGS sequence"/>
</dbReference>
<dbReference type="Proteomes" id="UP000663866">
    <property type="component" value="Unassembled WGS sequence"/>
</dbReference>
<dbReference type="Proteomes" id="UP000663887">
    <property type="component" value="Unassembled WGS sequence"/>
</dbReference>
<evidence type="ECO:0000313" key="5">
    <source>
        <dbReference type="EMBL" id="CAF3998518.1"/>
    </source>
</evidence>
<evidence type="ECO:0000313" key="7">
    <source>
        <dbReference type="Proteomes" id="UP000663866"/>
    </source>
</evidence>
<organism evidence="2 6">
    <name type="scientific">Rotaria magnacalcarata</name>
    <dbReference type="NCBI Taxonomy" id="392030"/>
    <lineage>
        <taxon>Eukaryota</taxon>
        <taxon>Metazoa</taxon>
        <taxon>Spiralia</taxon>
        <taxon>Gnathifera</taxon>
        <taxon>Rotifera</taxon>
        <taxon>Eurotatoria</taxon>
        <taxon>Bdelloidea</taxon>
        <taxon>Philodinida</taxon>
        <taxon>Philodinidae</taxon>
        <taxon>Rotaria</taxon>
    </lineage>
</organism>
<evidence type="ECO:0000313" key="6">
    <source>
        <dbReference type="Proteomes" id="UP000663834"/>
    </source>
</evidence>
<comment type="caution">
    <text evidence="2">The sequence shown here is derived from an EMBL/GenBank/DDBJ whole genome shotgun (WGS) entry which is preliminary data.</text>
</comment>
<dbReference type="EMBL" id="CAJNRG010009836">
    <property type="protein sequence ID" value="CAF2117311.1"/>
    <property type="molecule type" value="Genomic_DNA"/>
</dbReference>
<accession>A0A815DEU2</accession>
<dbReference type="EMBL" id="CAJNOW010000827">
    <property type="protein sequence ID" value="CAF1295385.1"/>
    <property type="molecule type" value="Genomic_DNA"/>
</dbReference>
<feature type="compositionally biased region" description="Low complexity" evidence="1">
    <location>
        <begin position="55"/>
        <end position="68"/>
    </location>
</feature>
<proteinExistence type="predicted"/>
<gene>
    <name evidence="2" type="ORF">KQP761_LOCUS4501</name>
    <name evidence="5" type="ORF">OVN521_LOCUS14905</name>
    <name evidence="4" type="ORF">WKI299_LOCUS27136</name>
    <name evidence="3" type="ORF">XDN619_LOCUS21839</name>
</gene>